<sequence length="754" mass="86549">MKVIAAFEFPHSPFQTSFYVLLKTKLLLYDEDSHPIQELVTASWTRTKRLFGLLRNRLAWMRFDSFSQLAGRSARGAELTELYRMDELKVNLENDHPDLTPTQATLWILETSTDPEVLSAAVGMISYVEWPRYLDYSKVRTWLLDRMDSLTRTGDIYNALMCRKGYELLVWKDLEESERLRPLEYSDIKPISHISSKTPLPIPWINIVLIFVRMKIVSTLTGWHKCISIYICLCLECDASVAANALLAVSVYCDVDIQGQDLSKLIKKDHLRSINKAIFHRGIYHIFSDCPWGEELEFLYFLSTWSRLIIRENLEPNFDNGTTWCLRLAYIFLFDNNVPEDIKASLIWFLATMVLTLNASTMWNTNQLLASKLEETAKSLTTESTGSYLMALCDSMDETIVADALILLGSLDWTTASHELLTRYIKMLLQKINLFGNAAYPALFAFAKLPHCLVTTTNHWRTGEADLVSGSSGYDIFPIPNALELLLSWEFSGYLIETLRVTLTKLEEKADFPLDIFRWLGPRNYHIVVYAKVAQKLFEVEDDHPWFLKNKRFLMHILNETSHPSWNQPSNYSQQNVYGVLQYPIEYIRLVNSIVSSSPMDAEGLTNVMSTFCYLIACWSSWTSAYWSCMRSQGYIFAETLARENLVRETLVKLTSRTVAFCNTSQLQTGTHISAQGDLIFNIYSALKILLPTLERICYEQSTLSGGFEDEEDPFIALQFVALPALCKLLPLPRLSLSQDFRIHTREGSIFVKQ</sequence>
<evidence type="ECO:0000313" key="1">
    <source>
        <dbReference type="EMBL" id="KIJ46949.1"/>
    </source>
</evidence>
<protein>
    <submittedName>
        <fullName evidence="1">Uncharacterized protein</fullName>
    </submittedName>
</protein>
<dbReference type="HOGENOM" id="CLU_369252_0_0_1"/>
<keyword evidence="2" id="KW-1185">Reference proteome</keyword>
<dbReference type="Proteomes" id="UP000054279">
    <property type="component" value="Unassembled WGS sequence"/>
</dbReference>
<proteinExistence type="predicted"/>
<organism evidence="1 2">
    <name type="scientific">Sphaerobolus stellatus (strain SS14)</name>
    <dbReference type="NCBI Taxonomy" id="990650"/>
    <lineage>
        <taxon>Eukaryota</taxon>
        <taxon>Fungi</taxon>
        <taxon>Dikarya</taxon>
        <taxon>Basidiomycota</taxon>
        <taxon>Agaricomycotina</taxon>
        <taxon>Agaricomycetes</taxon>
        <taxon>Phallomycetidae</taxon>
        <taxon>Geastrales</taxon>
        <taxon>Sphaerobolaceae</taxon>
        <taxon>Sphaerobolus</taxon>
    </lineage>
</organism>
<gene>
    <name evidence="1" type="ORF">M422DRAFT_778339</name>
</gene>
<dbReference type="AlphaFoldDB" id="A0A0C9VV55"/>
<name>A0A0C9VV55_SPHS4</name>
<dbReference type="EMBL" id="KN837105">
    <property type="protein sequence ID" value="KIJ46949.1"/>
    <property type="molecule type" value="Genomic_DNA"/>
</dbReference>
<accession>A0A0C9VV55</accession>
<reference evidence="1 2" key="1">
    <citation type="submission" date="2014-06" db="EMBL/GenBank/DDBJ databases">
        <title>Evolutionary Origins and Diversification of the Mycorrhizal Mutualists.</title>
        <authorList>
            <consortium name="DOE Joint Genome Institute"/>
            <consortium name="Mycorrhizal Genomics Consortium"/>
            <person name="Kohler A."/>
            <person name="Kuo A."/>
            <person name="Nagy L.G."/>
            <person name="Floudas D."/>
            <person name="Copeland A."/>
            <person name="Barry K.W."/>
            <person name="Cichocki N."/>
            <person name="Veneault-Fourrey C."/>
            <person name="LaButti K."/>
            <person name="Lindquist E.A."/>
            <person name="Lipzen A."/>
            <person name="Lundell T."/>
            <person name="Morin E."/>
            <person name="Murat C."/>
            <person name="Riley R."/>
            <person name="Ohm R."/>
            <person name="Sun H."/>
            <person name="Tunlid A."/>
            <person name="Henrissat B."/>
            <person name="Grigoriev I.V."/>
            <person name="Hibbett D.S."/>
            <person name="Martin F."/>
        </authorList>
    </citation>
    <scope>NUCLEOTIDE SEQUENCE [LARGE SCALE GENOMIC DNA]</scope>
    <source>
        <strain evidence="1 2">SS14</strain>
    </source>
</reference>
<evidence type="ECO:0000313" key="2">
    <source>
        <dbReference type="Proteomes" id="UP000054279"/>
    </source>
</evidence>